<dbReference type="AlphaFoldDB" id="I0IL09"/>
<evidence type="ECO:0000256" key="1">
    <source>
        <dbReference type="ARBA" id="ARBA00004127"/>
    </source>
</evidence>
<feature type="domain" description="DUF1232" evidence="5">
    <location>
        <begin position="156"/>
        <end position="189"/>
    </location>
</feature>
<reference evidence="7" key="2">
    <citation type="submission" date="2012-03" db="EMBL/GenBank/DDBJ databases">
        <title>The complete genome sequence of the pioneer microbe on fresh volcanic deposit, Leptospirillum ferrooxidans strain C2-3.</title>
        <authorList>
            <person name="Fujimura R."/>
            <person name="Sato Y."/>
            <person name="Nishizawa T."/>
            <person name="Nanba K."/>
            <person name="Oshima K."/>
            <person name="Hattori M."/>
            <person name="Kamijo T."/>
            <person name="Ohta H."/>
        </authorList>
    </citation>
    <scope>NUCLEOTIDE SEQUENCE [LARGE SCALE GENOMIC DNA]</scope>
    <source>
        <strain evidence="7">C2-3</strain>
    </source>
</reference>
<name>I0IL09_LEPFC</name>
<reference evidence="6 7" key="1">
    <citation type="journal article" date="2012" name="J. Bacteriol.">
        <title>Complete Genome Sequence of Leptospirillum ferrooxidans Strain C2-3, Isolated from a Fresh Volcanic Ash Deposit on the Island of Miyake, Japan.</title>
        <authorList>
            <person name="Fujimura R."/>
            <person name="Sato Y."/>
            <person name="Nishizawa T."/>
            <person name="Oshima K."/>
            <person name="Kim S.-W."/>
            <person name="Hattori M."/>
            <person name="Kamijo T."/>
            <person name="Ohta H."/>
        </authorList>
    </citation>
    <scope>NUCLEOTIDE SEQUENCE [LARGE SCALE GENOMIC DNA]</scope>
    <source>
        <strain evidence="6 7">C2-3</strain>
    </source>
</reference>
<dbReference type="PATRIC" id="fig|1162668.3.peg.274"/>
<sequence>MLRLLDATGCSPEELGKMIGVSGMTLRRWLRKDAMVVPSVYVAAIRDTCYRLIAENRLDPGLPVVREILADAPSNEYQAAVQNLGLSKGFEVGEKVSQDRILGCLSQIGSSVEKQKKVKKDSKKVSSFKGLGEEWSERITLLWKVVRSKSLSSPDKLVAYGALFYLLTPIDFIPDHIPFFGMLDDFWVLGIASAYYAKKLEP</sequence>
<proteinExistence type="predicted"/>
<organism evidence="6 7">
    <name type="scientific">Leptospirillum ferrooxidans (strain C2-3)</name>
    <dbReference type="NCBI Taxonomy" id="1162668"/>
    <lineage>
        <taxon>Bacteria</taxon>
        <taxon>Pseudomonadati</taxon>
        <taxon>Nitrospirota</taxon>
        <taxon>Nitrospiria</taxon>
        <taxon>Nitrospirales</taxon>
        <taxon>Nitrospiraceae</taxon>
        <taxon>Leptospirillum</taxon>
    </lineage>
</organism>
<gene>
    <name evidence="6" type="ordered locus">LFE_0236</name>
</gene>
<dbReference type="RefSeq" id="WP_014448451.1">
    <property type="nucleotide sequence ID" value="NC_017094.1"/>
</dbReference>
<dbReference type="HOGENOM" id="CLU_1353245_0_0_0"/>
<protein>
    <recommendedName>
        <fullName evidence="5">DUF1232 domain-containing protein</fullName>
    </recommendedName>
</protein>
<dbReference type="EMBL" id="AP012342">
    <property type="protein sequence ID" value="BAM05958.1"/>
    <property type="molecule type" value="Genomic_DNA"/>
</dbReference>
<dbReference type="GO" id="GO:0012505">
    <property type="term" value="C:endomembrane system"/>
    <property type="evidence" value="ECO:0007669"/>
    <property type="project" value="UniProtKB-SubCell"/>
</dbReference>
<comment type="subcellular location">
    <subcellularLocation>
        <location evidence="1">Endomembrane system</location>
        <topology evidence="1">Multi-pass membrane protein</topology>
    </subcellularLocation>
</comment>
<accession>I0IL09</accession>
<dbReference type="InterPro" id="IPR010652">
    <property type="entry name" value="DUF1232"/>
</dbReference>
<evidence type="ECO:0000256" key="4">
    <source>
        <dbReference type="ARBA" id="ARBA00023136"/>
    </source>
</evidence>
<keyword evidence="4" id="KW-0472">Membrane</keyword>
<evidence type="ECO:0000259" key="5">
    <source>
        <dbReference type="Pfam" id="PF06803"/>
    </source>
</evidence>
<evidence type="ECO:0000313" key="7">
    <source>
        <dbReference type="Proteomes" id="UP000007382"/>
    </source>
</evidence>
<dbReference type="Proteomes" id="UP000007382">
    <property type="component" value="Chromosome"/>
</dbReference>
<dbReference type="STRING" id="1162668.LFE_0236"/>
<dbReference type="KEGG" id="lfc:LFE_0236"/>
<keyword evidence="7" id="KW-1185">Reference proteome</keyword>
<dbReference type="eggNOG" id="COG3339">
    <property type="taxonomic scope" value="Bacteria"/>
</dbReference>
<keyword evidence="2" id="KW-0812">Transmembrane</keyword>
<evidence type="ECO:0000256" key="3">
    <source>
        <dbReference type="ARBA" id="ARBA00022989"/>
    </source>
</evidence>
<evidence type="ECO:0000256" key="2">
    <source>
        <dbReference type="ARBA" id="ARBA00022692"/>
    </source>
</evidence>
<dbReference type="Pfam" id="PF06803">
    <property type="entry name" value="DUF1232"/>
    <property type="match status" value="1"/>
</dbReference>
<evidence type="ECO:0000313" key="6">
    <source>
        <dbReference type="EMBL" id="BAM05958.1"/>
    </source>
</evidence>
<keyword evidence="3" id="KW-1133">Transmembrane helix</keyword>